<dbReference type="PANTHER" id="PTHR31694">
    <property type="entry name" value="DESICCATION-LIKE PROTEIN"/>
    <property type="match status" value="1"/>
</dbReference>
<name>A0A0D0E6B5_9AGAM</name>
<feature type="signal peptide" evidence="1">
    <location>
        <begin position="1"/>
        <end position="18"/>
    </location>
</feature>
<dbReference type="OrthoDB" id="1001765at2759"/>
<dbReference type="InParanoid" id="A0A0D0E6B5"/>
<gene>
    <name evidence="2" type="ORF">PAXRUDRAFT_129795</name>
</gene>
<dbReference type="STRING" id="930991.A0A0D0E6B5"/>
<dbReference type="Pfam" id="PF13668">
    <property type="entry name" value="Ferritin_2"/>
    <property type="match status" value="1"/>
</dbReference>
<reference evidence="2 3" key="1">
    <citation type="submission" date="2014-04" db="EMBL/GenBank/DDBJ databases">
        <authorList>
            <consortium name="DOE Joint Genome Institute"/>
            <person name="Kuo A."/>
            <person name="Kohler A."/>
            <person name="Jargeat P."/>
            <person name="Nagy L.G."/>
            <person name="Floudas D."/>
            <person name="Copeland A."/>
            <person name="Barry K.W."/>
            <person name="Cichocki N."/>
            <person name="Veneault-Fourrey C."/>
            <person name="LaButti K."/>
            <person name="Lindquist E.A."/>
            <person name="Lipzen A."/>
            <person name="Lundell T."/>
            <person name="Morin E."/>
            <person name="Murat C."/>
            <person name="Sun H."/>
            <person name="Tunlid A."/>
            <person name="Henrissat B."/>
            <person name="Grigoriev I.V."/>
            <person name="Hibbett D.S."/>
            <person name="Martin F."/>
            <person name="Nordberg H.P."/>
            <person name="Cantor M.N."/>
            <person name="Hua S.X."/>
        </authorList>
    </citation>
    <scope>NUCLEOTIDE SEQUENCE [LARGE SCALE GENOMIC DNA]</scope>
    <source>
        <strain evidence="2 3">Ve08.2h10</strain>
    </source>
</reference>
<evidence type="ECO:0000313" key="2">
    <source>
        <dbReference type="EMBL" id="KIL00467.1"/>
    </source>
</evidence>
<dbReference type="InterPro" id="IPR009078">
    <property type="entry name" value="Ferritin-like_SF"/>
</dbReference>
<evidence type="ECO:0000313" key="3">
    <source>
        <dbReference type="Proteomes" id="UP000054538"/>
    </source>
</evidence>
<evidence type="ECO:0000256" key="1">
    <source>
        <dbReference type="SAM" id="SignalP"/>
    </source>
</evidence>
<dbReference type="AlphaFoldDB" id="A0A0D0E6B5"/>
<dbReference type="Proteomes" id="UP000054538">
    <property type="component" value="Unassembled WGS sequence"/>
</dbReference>
<dbReference type="PANTHER" id="PTHR31694:SF26">
    <property type="entry name" value="OS05G0151100 PROTEIN"/>
    <property type="match status" value="1"/>
</dbReference>
<dbReference type="CDD" id="cd00657">
    <property type="entry name" value="Ferritin_like"/>
    <property type="match status" value="1"/>
</dbReference>
<keyword evidence="3" id="KW-1185">Reference proteome</keyword>
<dbReference type="InterPro" id="IPR052965">
    <property type="entry name" value="Pigment-catalase-like"/>
</dbReference>
<keyword evidence="1" id="KW-0732">Signal</keyword>
<dbReference type="SUPFAM" id="SSF47240">
    <property type="entry name" value="Ferritin-like"/>
    <property type="match status" value="1"/>
</dbReference>
<dbReference type="EMBL" id="KN824833">
    <property type="protein sequence ID" value="KIL00467.1"/>
    <property type="molecule type" value="Genomic_DNA"/>
</dbReference>
<protein>
    <submittedName>
        <fullName evidence="2">Uncharacterized protein</fullName>
    </submittedName>
</protein>
<organism evidence="2 3">
    <name type="scientific">Paxillus rubicundulus Ve08.2h10</name>
    <dbReference type="NCBI Taxonomy" id="930991"/>
    <lineage>
        <taxon>Eukaryota</taxon>
        <taxon>Fungi</taxon>
        <taxon>Dikarya</taxon>
        <taxon>Basidiomycota</taxon>
        <taxon>Agaricomycotina</taxon>
        <taxon>Agaricomycetes</taxon>
        <taxon>Agaricomycetidae</taxon>
        <taxon>Boletales</taxon>
        <taxon>Paxilineae</taxon>
        <taxon>Paxillaceae</taxon>
        <taxon>Paxillus</taxon>
    </lineage>
</organism>
<sequence length="415" mass="44243">MQVILFTIFIWALGAVHALPWKRASADLGVLMFASVLEQLESNFYSQTLQTLNASSFEAAGFVSSEAIIQQIQAIATDESTHAEILTVQSIINTFGSEVVSGCTFNFSSVLTDVETMVATARVVENVGVSAYLGALTAISDPSLVTAAGSIMTVEARHQTVLNLLSDATSIPQPFDMALTPADVLALAGPFISGCDLGVSANPPLTVTSGGSLVPGTKLYFSSPALNGTIPENQLSCQIVAGGVNSSVFQPICDCAVPANISGPMYVFVTADQTTPEKRYMHTTMKERSYMSNVVAGPALLFIDNEPDLIGNLIRPGLNDTNGNGTLATAEPATASMSFAPPTTVTLVTGKSIPRSMTPSTMYYYSTVTVIKRRKRNVIHAFFRRSDLCCHDPRSYFDGCLHNYDFSSTSQCYSG</sequence>
<proteinExistence type="predicted"/>
<reference evidence="3" key="2">
    <citation type="submission" date="2015-01" db="EMBL/GenBank/DDBJ databases">
        <title>Evolutionary Origins and Diversification of the Mycorrhizal Mutualists.</title>
        <authorList>
            <consortium name="DOE Joint Genome Institute"/>
            <consortium name="Mycorrhizal Genomics Consortium"/>
            <person name="Kohler A."/>
            <person name="Kuo A."/>
            <person name="Nagy L.G."/>
            <person name="Floudas D."/>
            <person name="Copeland A."/>
            <person name="Barry K.W."/>
            <person name="Cichocki N."/>
            <person name="Veneault-Fourrey C."/>
            <person name="LaButti K."/>
            <person name="Lindquist E.A."/>
            <person name="Lipzen A."/>
            <person name="Lundell T."/>
            <person name="Morin E."/>
            <person name="Murat C."/>
            <person name="Riley R."/>
            <person name="Ohm R."/>
            <person name="Sun H."/>
            <person name="Tunlid A."/>
            <person name="Henrissat B."/>
            <person name="Grigoriev I.V."/>
            <person name="Hibbett D.S."/>
            <person name="Martin F."/>
        </authorList>
    </citation>
    <scope>NUCLEOTIDE SEQUENCE [LARGE SCALE GENOMIC DNA]</scope>
    <source>
        <strain evidence="3">Ve08.2h10</strain>
    </source>
</reference>
<accession>A0A0D0E6B5</accession>
<dbReference type="HOGENOM" id="CLU_029630_1_0_1"/>
<feature type="chain" id="PRO_5002209439" evidence="1">
    <location>
        <begin position="19"/>
        <end position="415"/>
    </location>
</feature>